<dbReference type="SUPFAM" id="SSF52540">
    <property type="entry name" value="P-loop containing nucleoside triphosphate hydrolases"/>
    <property type="match status" value="1"/>
</dbReference>
<dbReference type="GO" id="GO:0043531">
    <property type="term" value="F:ADP binding"/>
    <property type="evidence" value="ECO:0007669"/>
    <property type="project" value="InterPro"/>
</dbReference>
<dbReference type="Proteomes" id="UP000324705">
    <property type="component" value="Chromosome 4A"/>
</dbReference>
<dbReference type="GO" id="GO:0002758">
    <property type="term" value="P:innate immune response-activating signaling pathway"/>
    <property type="evidence" value="ECO:0007669"/>
    <property type="project" value="UniProtKB-ARBA"/>
</dbReference>
<evidence type="ECO:0000256" key="2">
    <source>
        <dbReference type="ARBA" id="ARBA00022821"/>
    </source>
</evidence>
<evidence type="ECO:0000259" key="3">
    <source>
        <dbReference type="Pfam" id="PF00931"/>
    </source>
</evidence>
<dbReference type="PANTHER" id="PTHR23155">
    <property type="entry name" value="DISEASE RESISTANCE PROTEIN RP"/>
    <property type="match status" value="1"/>
</dbReference>
<evidence type="ECO:0000259" key="4">
    <source>
        <dbReference type="Pfam" id="PF23559"/>
    </source>
</evidence>
<dbReference type="PANTHER" id="PTHR23155:SF1087">
    <property type="entry name" value="OS11G0462900 PROTEIN"/>
    <property type="match status" value="1"/>
</dbReference>
<dbReference type="InterPro" id="IPR002182">
    <property type="entry name" value="NB-ARC"/>
</dbReference>
<dbReference type="Gene3D" id="3.40.50.300">
    <property type="entry name" value="P-loop containing nucleotide triphosphate hydrolases"/>
    <property type="match status" value="1"/>
</dbReference>
<gene>
    <name evidence="5" type="ORF">TRITD_4Av1G260930</name>
</gene>
<dbReference type="AlphaFoldDB" id="A0A9R0SS50"/>
<keyword evidence="1" id="KW-0677">Repeat</keyword>
<reference evidence="5 6" key="1">
    <citation type="submission" date="2017-09" db="EMBL/GenBank/DDBJ databases">
        <authorList>
            <consortium name="International Durum Wheat Genome Sequencing Consortium (IDWGSC)"/>
            <person name="Milanesi L."/>
        </authorList>
    </citation>
    <scope>NUCLEOTIDE SEQUENCE [LARGE SCALE GENOMIC DNA]</scope>
    <source>
        <strain evidence="6">cv. Svevo</strain>
    </source>
</reference>
<evidence type="ECO:0008006" key="7">
    <source>
        <dbReference type="Google" id="ProtNLM"/>
    </source>
</evidence>
<sequence>MNEFINSLTNDGADQQQLKVVSVLGSACLGKTTFVRVLYKRIGLQFDCRAFIRVSKNPDMKKIFWEMLLQLERQQCPPQYCKEVDLINMIKNYLQRYLIIIDDLWSASVWDIINRALPKGSHGSRIITTTQIEDVAFRCCRYQSELVFEMKPLDDDHSRKLFFNKLFGSESDCPEQYKEILNEIVEICGGLPLATVSIASLLASQPALTIDLLTYIRQSLSSLFSGNPTSERTRQALKLSFHNLPQCLKTCLLYLCMYQEGYTFYKDDLVKQWMAEGFIDSTEGQDVEKIAESYLNQLTSRRFIQPIRINFNNEVVSCAVHGVVHDIIVQKSAEENFVVAIDCNEENVDLYHKARRLTLFGNPRYAKTPTRSIIESQVRSLAFFGLFESMPSITEFKFLRVLNLHISGYGTSV</sequence>
<evidence type="ECO:0000313" key="6">
    <source>
        <dbReference type="Proteomes" id="UP000324705"/>
    </source>
</evidence>
<evidence type="ECO:0000313" key="5">
    <source>
        <dbReference type="EMBL" id="VAH99950.1"/>
    </source>
</evidence>
<dbReference type="Pfam" id="PF00931">
    <property type="entry name" value="NB-ARC"/>
    <property type="match status" value="1"/>
</dbReference>
<dbReference type="InterPro" id="IPR042197">
    <property type="entry name" value="Apaf_helical"/>
</dbReference>
<dbReference type="InterPro" id="IPR036388">
    <property type="entry name" value="WH-like_DNA-bd_sf"/>
</dbReference>
<proteinExistence type="predicted"/>
<dbReference type="GO" id="GO:0009626">
    <property type="term" value="P:plant-type hypersensitive response"/>
    <property type="evidence" value="ECO:0007669"/>
    <property type="project" value="UniProtKB-ARBA"/>
</dbReference>
<dbReference type="Pfam" id="PF23559">
    <property type="entry name" value="WHD_DRP"/>
    <property type="match status" value="1"/>
</dbReference>
<dbReference type="OMA" id="INPICIN"/>
<dbReference type="Gramene" id="TRITD4Av1G260930.1">
    <property type="protein sequence ID" value="TRITD4Av1G260930.1"/>
    <property type="gene ID" value="TRITD4Av1G260930"/>
</dbReference>
<dbReference type="InterPro" id="IPR044974">
    <property type="entry name" value="Disease_R_plants"/>
</dbReference>
<dbReference type="InterPro" id="IPR027417">
    <property type="entry name" value="P-loop_NTPase"/>
</dbReference>
<protein>
    <recommendedName>
        <fullName evidence="7">NB-ARC domain-containing protein</fullName>
    </recommendedName>
</protein>
<dbReference type="Gene3D" id="1.10.8.430">
    <property type="entry name" value="Helical domain of apoptotic protease-activating factors"/>
    <property type="match status" value="1"/>
</dbReference>
<name>A0A9R0SS50_TRITD</name>
<dbReference type="GO" id="GO:0042742">
    <property type="term" value="P:defense response to bacterium"/>
    <property type="evidence" value="ECO:0007669"/>
    <property type="project" value="UniProtKB-ARBA"/>
</dbReference>
<keyword evidence="2" id="KW-0611">Plant defense</keyword>
<dbReference type="InterPro" id="IPR058922">
    <property type="entry name" value="WHD_DRP"/>
</dbReference>
<dbReference type="FunFam" id="1.10.10.10:FF:000322">
    <property type="entry name" value="Probable disease resistance protein At1g63360"/>
    <property type="match status" value="1"/>
</dbReference>
<dbReference type="Gene3D" id="1.10.10.10">
    <property type="entry name" value="Winged helix-like DNA-binding domain superfamily/Winged helix DNA-binding domain"/>
    <property type="match status" value="1"/>
</dbReference>
<dbReference type="PRINTS" id="PR00364">
    <property type="entry name" value="DISEASERSIST"/>
</dbReference>
<dbReference type="EMBL" id="LT934117">
    <property type="protein sequence ID" value="VAH99950.1"/>
    <property type="molecule type" value="Genomic_DNA"/>
</dbReference>
<keyword evidence="6" id="KW-1185">Reference proteome</keyword>
<feature type="domain" description="NB-ARC" evidence="3">
    <location>
        <begin position="13"/>
        <end position="169"/>
    </location>
</feature>
<accession>A0A9R0SS50</accession>
<evidence type="ECO:0000256" key="1">
    <source>
        <dbReference type="ARBA" id="ARBA00022737"/>
    </source>
</evidence>
<feature type="domain" description="Disease resistance protein winged helix" evidence="4">
    <location>
        <begin position="257"/>
        <end position="328"/>
    </location>
</feature>
<organism evidence="5 6">
    <name type="scientific">Triticum turgidum subsp. durum</name>
    <name type="common">Durum wheat</name>
    <name type="synonym">Triticum durum</name>
    <dbReference type="NCBI Taxonomy" id="4567"/>
    <lineage>
        <taxon>Eukaryota</taxon>
        <taxon>Viridiplantae</taxon>
        <taxon>Streptophyta</taxon>
        <taxon>Embryophyta</taxon>
        <taxon>Tracheophyta</taxon>
        <taxon>Spermatophyta</taxon>
        <taxon>Magnoliopsida</taxon>
        <taxon>Liliopsida</taxon>
        <taxon>Poales</taxon>
        <taxon>Poaceae</taxon>
        <taxon>BOP clade</taxon>
        <taxon>Pooideae</taxon>
        <taxon>Triticodae</taxon>
        <taxon>Triticeae</taxon>
        <taxon>Triticinae</taxon>
        <taxon>Triticum</taxon>
    </lineage>
</organism>